<keyword evidence="2" id="KW-0238">DNA-binding</keyword>
<dbReference type="SMART" id="SM00347">
    <property type="entry name" value="HTH_MARR"/>
    <property type="match status" value="1"/>
</dbReference>
<evidence type="ECO:0000256" key="4">
    <source>
        <dbReference type="SAM" id="MobiDB-lite"/>
    </source>
</evidence>
<dbReference type="Gene3D" id="1.10.10.10">
    <property type="entry name" value="Winged helix-like DNA-binding domain superfamily/Winged helix DNA-binding domain"/>
    <property type="match status" value="1"/>
</dbReference>
<dbReference type="PANTHER" id="PTHR33164:SF43">
    <property type="entry name" value="HTH-TYPE TRANSCRIPTIONAL REPRESSOR YETL"/>
    <property type="match status" value="1"/>
</dbReference>
<comment type="caution">
    <text evidence="6">The sequence shown here is derived from an EMBL/GenBank/DDBJ whole genome shotgun (WGS) entry which is preliminary data.</text>
</comment>
<dbReference type="AlphaFoldDB" id="A0A3D4VEK6"/>
<organism evidence="6 7">
    <name type="scientific">Gemmatimonas aurantiaca</name>
    <dbReference type="NCBI Taxonomy" id="173480"/>
    <lineage>
        <taxon>Bacteria</taxon>
        <taxon>Pseudomonadati</taxon>
        <taxon>Gemmatimonadota</taxon>
        <taxon>Gemmatimonadia</taxon>
        <taxon>Gemmatimonadales</taxon>
        <taxon>Gemmatimonadaceae</taxon>
        <taxon>Gemmatimonas</taxon>
    </lineage>
</organism>
<accession>A0A3D4VEK6</accession>
<name>A0A3D4VEK6_9BACT</name>
<proteinExistence type="predicted"/>
<feature type="domain" description="HTH marR-type" evidence="5">
    <location>
        <begin position="45"/>
        <end position="177"/>
    </location>
</feature>
<feature type="compositionally biased region" description="Low complexity" evidence="4">
    <location>
        <begin position="24"/>
        <end position="33"/>
    </location>
</feature>
<dbReference type="InterPro" id="IPR036390">
    <property type="entry name" value="WH_DNA-bd_sf"/>
</dbReference>
<dbReference type="PROSITE" id="PS01117">
    <property type="entry name" value="HTH_MARR_1"/>
    <property type="match status" value="1"/>
</dbReference>
<dbReference type="InterPro" id="IPR000835">
    <property type="entry name" value="HTH_MarR-typ"/>
</dbReference>
<keyword evidence="1" id="KW-0805">Transcription regulation</keyword>
<dbReference type="GO" id="GO:0003700">
    <property type="term" value="F:DNA-binding transcription factor activity"/>
    <property type="evidence" value="ECO:0007669"/>
    <property type="project" value="InterPro"/>
</dbReference>
<dbReference type="GO" id="GO:0003677">
    <property type="term" value="F:DNA binding"/>
    <property type="evidence" value="ECO:0007669"/>
    <property type="project" value="UniProtKB-KW"/>
</dbReference>
<sequence>MLRSPYFPVNPQFCLCPSSAASVPRSTPTPRSTNPDADPAPDPLVQQVGAGLFKLGLALRTHAWRENGPRGLTPTQAQVLALLHASAVPLRLSAVADGLAVTLPTASDAVKALVAKGFVEKTRADDDGRAIALTLTALGQDEARRGESGPEFVAAVVDALTPDEQAAFLRSLTKMVHTLQERGDIAPARMCVSCQFFRPWAHPEDGERPHHCAFVDAPFGDRALRLDCPDYLQEIDDVAEARFRRFEKTPSDGDLTAPRCAGAP</sequence>
<evidence type="ECO:0000256" key="2">
    <source>
        <dbReference type="ARBA" id="ARBA00023125"/>
    </source>
</evidence>
<dbReference type="PANTHER" id="PTHR33164">
    <property type="entry name" value="TRANSCRIPTIONAL REGULATOR, MARR FAMILY"/>
    <property type="match status" value="1"/>
</dbReference>
<protein>
    <submittedName>
        <fullName evidence="6">MarR family transcriptional regulator</fullName>
    </submittedName>
</protein>
<dbReference type="GO" id="GO:0006950">
    <property type="term" value="P:response to stress"/>
    <property type="evidence" value="ECO:0007669"/>
    <property type="project" value="TreeGrafter"/>
</dbReference>
<keyword evidence="3" id="KW-0804">Transcription</keyword>
<reference evidence="6 7" key="1">
    <citation type="journal article" date="2018" name="Nat. Biotechnol.">
        <title>A standardized bacterial taxonomy based on genome phylogeny substantially revises the tree of life.</title>
        <authorList>
            <person name="Parks D.H."/>
            <person name="Chuvochina M."/>
            <person name="Waite D.W."/>
            <person name="Rinke C."/>
            <person name="Skarshewski A."/>
            <person name="Chaumeil P.A."/>
            <person name="Hugenholtz P."/>
        </authorList>
    </citation>
    <scope>NUCLEOTIDE SEQUENCE [LARGE SCALE GENOMIC DNA]</scope>
    <source>
        <strain evidence="6">UBA8844</strain>
    </source>
</reference>
<evidence type="ECO:0000256" key="1">
    <source>
        <dbReference type="ARBA" id="ARBA00023015"/>
    </source>
</evidence>
<dbReference type="Proteomes" id="UP000264071">
    <property type="component" value="Unassembled WGS sequence"/>
</dbReference>
<dbReference type="InterPro" id="IPR023187">
    <property type="entry name" value="Tscrpt_reg_MarR-type_CS"/>
</dbReference>
<dbReference type="Pfam" id="PF12802">
    <property type="entry name" value="MarR_2"/>
    <property type="match status" value="1"/>
</dbReference>
<dbReference type="PROSITE" id="PS50995">
    <property type="entry name" value="HTH_MARR_2"/>
    <property type="match status" value="1"/>
</dbReference>
<dbReference type="SUPFAM" id="SSF46785">
    <property type="entry name" value="Winged helix' DNA-binding domain"/>
    <property type="match status" value="1"/>
</dbReference>
<dbReference type="InterPro" id="IPR036388">
    <property type="entry name" value="WH-like_DNA-bd_sf"/>
</dbReference>
<evidence type="ECO:0000256" key="3">
    <source>
        <dbReference type="ARBA" id="ARBA00023163"/>
    </source>
</evidence>
<evidence type="ECO:0000313" key="7">
    <source>
        <dbReference type="Proteomes" id="UP000264071"/>
    </source>
</evidence>
<gene>
    <name evidence="6" type="ORF">DGD08_16345</name>
</gene>
<evidence type="ECO:0000259" key="5">
    <source>
        <dbReference type="PROSITE" id="PS50995"/>
    </source>
</evidence>
<evidence type="ECO:0000313" key="6">
    <source>
        <dbReference type="EMBL" id="HCT58777.1"/>
    </source>
</evidence>
<dbReference type="EMBL" id="DPIY01000011">
    <property type="protein sequence ID" value="HCT58777.1"/>
    <property type="molecule type" value="Genomic_DNA"/>
</dbReference>
<dbReference type="InterPro" id="IPR039422">
    <property type="entry name" value="MarR/SlyA-like"/>
</dbReference>
<feature type="region of interest" description="Disordered" evidence="4">
    <location>
        <begin position="20"/>
        <end position="43"/>
    </location>
</feature>